<evidence type="ECO:0000256" key="1">
    <source>
        <dbReference type="ARBA" id="ARBA00022729"/>
    </source>
</evidence>
<dbReference type="InterPro" id="IPR015202">
    <property type="entry name" value="GO-like_E_set"/>
</dbReference>
<evidence type="ECO:0000256" key="2">
    <source>
        <dbReference type="SAM" id="MobiDB-lite"/>
    </source>
</evidence>
<keyword evidence="1 3" id="KW-0732">Signal</keyword>
<evidence type="ECO:0000256" key="3">
    <source>
        <dbReference type="SAM" id="SignalP"/>
    </source>
</evidence>
<reference evidence="6 7" key="1">
    <citation type="submission" date="2022-11" db="EMBL/GenBank/DDBJ databases">
        <title>Minimal conservation of predation-associated metabolite biosynthetic gene clusters underscores biosynthetic potential of Myxococcota including descriptions for ten novel species: Archangium lansinium sp. nov., Myxococcus landrumus sp. nov., Nannocystis bai.</title>
        <authorList>
            <person name="Ahearne A."/>
            <person name="Stevens C."/>
            <person name="Dowd S."/>
        </authorList>
    </citation>
    <scope>NUCLEOTIDE SEQUENCE [LARGE SCALE GENOMIC DNA]</scope>
    <source>
        <strain evidence="6 7">NCWAL01</strain>
    </source>
</reference>
<feature type="signal peptide" evidence="3">
    <location>
        <begin position="1"/>
        <end position="27"/>
    </location>
</feature>
<dbReference type="InterPro" id="IPR037293">
    <property type="entry name" value="Gal_Oxidase_central_sf"/>
</dbReference>
<dbReference type="InterPro" id="IPR006652">
    <property type="entry name" value="Kelch_1"/>
</dbReference>
<dbReference type="CDD" id="cd02851">
    <property type="entry name" value="E_set_GO_C"/>
    <property type="match status" value="1"/>
</dbReference>
<dbReference type="Gene3D" id="2.60.40.10">
    <property type="entry name" value="Immunoglobulins"/>
    <property type="match status" value="1"/>
</dbReference>
<feature type="domain" description="Glyoxal oxidase N-terminal" evidence="4">
    <location>
        <begin position="259"/>
        <end position="356"/>
    </location>
</feature>
<dbReference type="EMBL" id="JAQNDM010000002">
    <property type="protein sequence ID" value="MDC0708229.1"/>
    <property type="molecule type" value="Genomic_DNA"/>
</dbReference>
<gene>
    <name evidence="6" type="ORF">POL68_07080</name>
</gene>
<dbReference type="InterPro" id="IPR013783">
    <property type="entry name" value="Ig-like_fold"/>
</dbReference>
<sequence length="810" mass="87200">MVRRQSRVAWRAVWGVCVGLLGGPAAAQLPEVEGRWSPPLSWPLSAQHVHLLPDGQVMFFGDLAGSGQAPYVWDPSADTFTALPLPPFNVFGAGHSYLPDGRLLLTGGHAEPRVGENRAVLFNPSTGSWEPAPEMNDKRRYPTNTTLPNGDVLVLSGETVGSGGTNALPQRWVNDTQSWWNLSTAERKLPHSPRMFLAPNGKLFFAGAWRSNLWLDPEGTGTWFGATRSLFGGRAYGGAVYLDGKVLLVGGGDPPTDTVELIDLNQPSPTWTSQSPLSVARRHHNTTLLPDGSVLVTGGTRAGGFDDRQGAVLHAELWNPETHTWHSLASGSVYRGYHSTAVLLPDGRVLSAGGSESSAELFEPPYLFQGPRPTLQEAPDQLLPGTAFPVRTPEAAQIKKVTLLALGSSTHAFDQNQRFLTLPHSVTGDGLLVSAPESNVVAPPGPYLLFLVNEAGVPSVAKRVQIGKVASRFSSVIAFSDVWKYDDGNVDRGTAWLASDYDDSAWKSGPGQFGYGDGDEATVLTASTPTQPTVYFRKKITLDKPVLAARLEALFDDGLQVWVNGVPVYSKNVGHGLDFGKYASGSTSNEYRRESLSLNDVPLNVPFVVGENIVTALVKQVGPRSADLSFALGLQVQFENFQEEHQRAISFGESWEYDDSGLDPGPSWMAPTFDSASWKVGVGQFGYGDGDEATVLASTRPARPSTYFRKKIHLSGPVTSASLELLFEDGVAVFVNGTQVFTRNVGRMAHTKYATGSLENARETVELVLEPNPFVQGENTLAVVVKQVGATSPDLSFDLALDVGVQVRAP</sequence>
<dbReference type="SMART" id="SM00612">
    <property type="entry name" value="Kelch"/>
    <property type="match status" value="3"/>
</dbReference>
<dbReference type="InterPro" id="IPR008979">
    <property type="entry name" value="Galactose-bd-like_sf"/>
</dbReference>
<proteinExistence type="predicted"/>
<dbReference type="PANTHER" id="PTHR32208:SF21">
    <property type="entry name" value="LOW QUALITY PROTEIN: ALDEHYDE OXIDASE GLOX-LIKE"/>
    <property type="match status" value="1"/>
</dbReference>
<dbReference type="PANTHER" id="PTHR32208">
    <property type="entry name" value="SECRETED PROTEIN-RELATED"/>
    <property type="match status" value="1"/>
</dbReference>
<comment type="caution">
    <text evidence="6">The sequence shown here is derived from an EMBL/GenBank/DDBJ whole genome shotgun (WGS) entry which is preliminary data.</text>
</comment>
<dbReference type="Proteomes" id="UP001221838">
    <property type="component" value="Unassembled WGS sequence"/>
</dbReference>
<dbReference type="SUPFAM" id="SSF49785">
    <property type="entry name" value="Galactose-binding domain-like"/>
    <property type="match status" value="1"/>
</dbReference>
<organism evidence="6 7">
    <name type="scientific">Stigmatella ashevillensis</name>
    <dbReference type="NCBI Taxonomy" id="2995309"/>
    <lineage>
        <taxon>Bacteria</taxon>
        <taxon>Pseudomonadati</taxon>
        <taxon>Myxococcota</taxon>
        <taxon>Myxococcia</taxon>
        <taxon>Myxococcales</taxon>
        <taxon>Cystobacterineae</taxon>
        <taxon>Archangiaceae</taxon>
        <taxon>Stigmatella</taxon>
    </lineage>
</organism>
<evidence type="ECO:0000259" key="5">
    <source>
        <dbReference type="Pfam" id="PF09118"/>
    </source>
</evidence>
<dbReference type="SUPFAM" id="SSF81296">
    <property type="entry name" value="E set domains"/>
    <property type="match status" value="1"/>
</dbReference>
<evidence type="ECO:0000313" key="7">
    <source>
        <dbReference type="Proteomes" id="UP001221838"/>
    </source>
</evidence>
<accession>A0ABT5D3H9</accession>
<protein>
    <submittedName>
        <fullName evidence="6">DUF1929 domain-containing protein</fullName>
    </submittedName>
</protein>
<dbReference type="RefSeq" id="WP_272135856.1">
    <property type="nucleotide sequence ID" value="NZ_JAQNDM010000002.1"/>
</dbReference>
<evidence type="ECO:0000313" key="6">
    <source>
        <dbReference type="EMBL" id="MDC0708229.1"/>
    </source>
</evidence>
<feature type="region of interest" description="Disordered" evidence="2">
    <location>
        <begin position="121"/>
        <end position="143"/>
    </location>
</feature>
<dbReference type="InterPro" id="IPR014756">
    <property type="entry name" value="Ig_E-set"/>
</dbReference>
<feature type="chain" id="PRO_5045447524" evidence="3">
    <location>
        <begin position="28"/>
        <end position="810"/>
    </location>
</feature>
<dbReference type="SUPFAM" id="SSF50965">
    <property type="entry name" value="Galactose oxidase, central domain"/>
    <property type="match status" value="1"/>
</dbReference>
<evidence type="ECO:0000259" key="4">
    <source>
        <dbReference type="Pfam" id="PF07250"/>
    </source>
</evidence>
<keyword evidence="7" id="KW-1185">Reference proteome</keyword>
<name>A0ABT5D3H9_9BACT</name>
<dbReference type="InterPro" id="IPR011043">
    <property type="entry name" value="Gal_Oxase/kelch_b-propeller"/>
</dbReference>
<dbReference type="Pfam" id="PF07250">
    <property type="entry name" value="Glyoxal_oxid_N"/>
    <property type="match status" value="1"/>
</dbReference>
<dbReference type="Gene3D" id="2.60.120.260">
    <property type="entry name" value="Galactose-binding domain-like"/>
    <property type="match status" value="2"/>
</dbReference>
<dbReference type="Pfam" id="PF09118">
    <property type="entry name" value="GO-like_E_set"/>
    <property type="match status" value="1"/>
</dbReference>
<feature type="domain" description="Galactose oxidase-like Early set" evidence="5">
    <location>
        <begin position="372"/>
        <end position="466"/>
    </location>
</feature>
<dbReference type="Gene3D" id="2.130.10.80">
    <property type="entry name" value="Galactose oxidase/kelch, beta-propeller"/>
    <property type="match status" value="1"/>
</dbReference>
<dbReference type="InterPro" id="IPR009880">
    <property type="entry name" value="Glyoxal_oxidase_N"/>
</dbReference>